<dbReference type="InterPro" id="IPR017907">
    <property type="entry name" value="Znf_RING_CS"/>
</dbReference>
<dbReference type="PROSITE" id="PS00518">
    <property type="entry name" value="ZF_RING_1"/>
    <property type="match status" value="1"/>
</dbReference>
<dbReference type="EMBL" id="JANAWD010001008">
    <property type="protein sequence ID" value="KAJ3474660.1"/>
    <property type="molecule type" value="Genomic_DNA"/>
</dbReference>
<evidence type="ECO:0008006" key="6">
    <source>
        <dbReference type="Google" id="ProtNLM"/>
    </source>
</evidence>
<gene>
    <name evidence="4" type="ORF">NLI96_g12333</name>
</gene>
<evidence type="ECO:0000256" key="3">
    <source>
        <dbReference type="ARBA" id="ARBA00022833"/>
    </source>
</evidence>
<reference evidence="4" key="1">
    <citation type="submission" date="2022-07" db="EMBL/GenBank/DDBJ databases">
        <title>Genome Sequence of Physisporinus lineatus.</title>
        <authorList>
            <person name="Buettner E."/>
        </authorList>
    </citation>
    <scope>NUCLEOTIDE SEQUENCE</scope>
    <source>
        <strain evidence="4">VT162</strain>
    </source>
</reference>
<organism evidence="4 5">
    <name type="scientific">Meripilus lineatus</name>
    <dbReference type="NCBI Taxonomy" id="2056292"/>
    <lineage>
        <taxon>Eukaryota</taxon>
        <taxon>Fungi</taxon>
        <taxon>Dikarya</taxon>
        <taxon>Basidiomycota</taxon>
        <taxon>Agaricomycotina</taxon>
        <taxon>Agaricomycetes</taxon>
        <taxon>Polyporales</taxon>
        <taxon>Meripilaceae</taxon>
        <taxon>Meripilus</taxon>
    </lineage>
</organism>
<keyword evidence="2" id="KW-0863">Zinc-finger</keyword>
<dbReference type="Proteomes" id="UP001212997">
    <property type="component" value="Unassembled WGS sequence"/>
</dbReference>
<dbReference type="GO" id="GO:0008270">
    <property type="term" value="F:zinc ion binding"/>
    <property type="evidence" value="ECO:0007669"/>
    <property type="project" value="UniProtKB-KW"/>
</dbReference>
<protein>
    <recommendedName>
        <fullName evidence="6">RING-type domain-containing protein</fullName>
    </recommendedName>
</protein>
<keyword evidence="1" id="KW-0479">Metal-binding</keyword>
<proteinExistence type="predicted"/>
<evidence type="ECO:0000313" key="4">
    <source>
        <dbReference type="EMBL" id="KAJ3474660.1"/>
    </source>
</evidence>
<keyword evidence="3" id="KW-0862">Zinc</keyword>
<dbReference type="AlphaFoldDB" id="A0AAD5YCH9"/>
<keyword evidence="5" id="KW-1185">Reference proteome</keyword>
<evidence type="ECO:0000256" key="2">
    <source>
        <dbReference type="ARBA" id="ARBA00022771"/>
    </source>
</evidence>
<name>A0AAD5YCH9_9APHY</name>
<evidence type="ECO:0000313" key="5">
    <source>
        <dbReference type="Proteomes" id="UP001212997"/>
    </source>
</evidence>
<accession>A0AAD5YCH9</accession>
<comment type="caution">
    <text evidence="4">The sequence shown here is derived from an EMBL/GenBank/DDBJ whole genome shotgun (WGS) entry which is preliminary data.</text>
</comment>
<evidence type="ECO:0000256" key="1">
    <source>
        <dbReference type="ARBA" id="ARBA00022723"/>
    </source>
</evidence>
<sequence length="80" mass="8613">MKCYTTEKCAHIFCKECAMQLMKADVPCPFYCTGAHFGGLSPLLLVVFGFVKKLDYEVAAGSSTEGAAGCDSCPEPQRPL</sequence>